<dbReference type="SUPFAM" id="SSF48557">
    <property type="entry name" value="L-aspartase-like"/>
    <property type="match status" value="1"/>
</dbReference>
<dbReference type="GO" id="GO:0005829">
    <property type="term" value="C:cytosol"/>
    <property type="evidence" value="ECO:0007669"/>
    <property type="project" value="TreeGrafter"/>
</dbReference>
<dbReference type="InterPro" id="IPR020557">
    <property type="entry name" value="Fumarate_lyase_CS"/>
</dbReference>
<dbReference type="InterPro" id="IPR008948">
    <property type="entry name" value="L-Aspartase-like"/>
</dbReference>
<name>A0A839N797_9MICO</name>
<dbReference type="PANTHER" id="PTHR43172">
    <property type="entry name" value="ADENYLOSUCCINATE LYASE"/>
    <property type="match status" value="1"/>
</dbReference>
<accession>A0A839N797</accession>
<dbReference type="GO" id="GO:0004018">
    <property type="term" value="F:N6-(1,2-dicarboxyethyl)AMP AMP-lyase (fumarate-forming) activity"/>
    <property type="evidence" value="ECO:0007669"/>
    <property type="project" value="TreeGrafter"/>
</dbReference>
<dbReference type="SMART" id="SM00998">
    <property type="entry name" value="ADSL_C"/>
    <property type="match status" value="1"/>
</dbReference>
<dbReference type="AlphaFoldDB" id="A0A839N797"/>
<organism evidence="3 4">
    <name type="scientific">Flexivirga oryzae</name>
    <dbReference type="NCBI Taxonomy" id="1794944"/>
    <lineage>
        <taxon>Bacteria</taxon>
        <taxon>Bacillati</taxon>
        <taxon>Actinomycetota</taxon>
        <taxon>Actinomycetes</taxon>
        <taxon>Micrococcales</taxon>
        <taxon>Dermacoccaceae</taxon>
        <taxon>Flexivirga</taxon>
    </lineage>
</organism>
<sequence>MLFDGATELRVSDPGIRDLFSRESRWQAWLDVESALASAEAKVGVIPDEAAVEIAKNATVDRLDRARIDEGLKRTAHALVPLVWELSRVCGSDSGRWVHWGATTENILQTGDTLLVRRANTEIKALLRRCLEAMAGLASTGADMVMAGRSHGQHAVPITFGFKVAVWIDELSRHVARIRSVEDRLFVGMLGGAVGTFASLGDNGPAVQDAMCDVLELSPMRVPARSVHDHRAEYLCVLGLLAATGGKIAREIYSLMETEVGELEEPMPPGTVGSSTMPQKRNPHLCQDVIAGAAEIRSLVPLGLEAMAVEHEADRSRSLVFADALERACVGVGDLLVRLAVILEGLSVDPERMRRNLDVSHGLILSEAIMLRLGEHVGRQRAHDLVYEAAQECATTGADFKSALMKVGELTRYISTEDLDDLFDPTAYVGESPRIARSAVDQVQAMFSQGSE</sequence>
<dbReference type="RefSeq" id="WP_183320096.1">
    <property type="nucleotide sequence ID" value="NZ_JACHVQ010000001.1"/>
</dbReference>
<dbReference type="CDD" id="cd01597">
    <property type="entry name" value="pCLME"/>
    <property type="match status" value="1"/>
</dbReference>
<protein>
    <submittedName>
        <fullName evidence="3">Adenylosuccinate lyase</fullName>
    </submittedName>
</protein>
<gene>
    <name evidence="3" type="ORF">FHU39_001878</name>
</gene>
<dbReference type="Gene3D" id="1.10.40.30">
    <property type="entry name" value="Fumarase/aspartase (C-terminal domain)"/>
    <property type="match status" value="1"/>
</dbReference>
<reference evidence="3 4" key="1">
    <citation type="submission" date="2020-08" db="EMBL/GenBank/DDBJ databases">
        <title>Sequencing the genomes of 1000 actinobacteria strains.</title>
        <authorList>
            <person name="Klenk H.-P."/>
        </authorList>
    </citation>
    <scope>NUCLEOTIDE SEQUENCE [LARGE SCALE GENOMIC DNA]</scope>
    <source>
        <strain evidence="3 4">DSM 105369</strain>
    </source>
</reference>
<evidence type="ECO:0000259" key="2">
    <source>
        <dbReference type="SMART" id="SM00998"/>
    </source>
</evidence>
<dbReference type="InterPro" id="IPR022761">
    <property type="entry name" value="Fumarate_lyase_N"/>
</dbReference>
<dbReference type="PANTHER" id="PTHR43172:SF1">
    <property type="entry name" value="ADENYLOSUCCINATE LYASE"/>
    <property type="match status" value="1"/>
</dbReference>
<dbReference type="Pfam" id="PF00206">
    <property type="entry name" value="Lyase_1"/>
    <property type="match status" value="1"/>
</dbReference>
<dbReference type="PRINTS" id="PR00145">
    <property type="entry name" value="ARGSUCLYASE"/>
</dbReference>
<dbReference type="EMBL" id="JACHVQ010000001">
    <property type="protein sequence ID" value="MBB2891894.1"/>
    <property type="molecule type" value="Genomic_DNA"/>
</dbReference>
<dbReference type="InterPro" id="IPR000362">
    <property type="entry name" value="Fumarate_lyase_fam"/>
</dbReference>
<comment type="caution">
    <text evidence="3">The sequence shown here is derived from an EMBL/GenBank/DDBJ whole genome shotgun (WGS) entry which is preliminary data.</text>
</comment>
<keyword evidence="4" id="KW-1185">Reference proteome</keyword>
<dbReference type="InterPro" id="IPR019468">
    <property type="entry name" value="AdenyloSucc_lyase_C"/>
</dbReference>
<dbReference type="PRINTS" id="PR00149">
    <property type="entry name" value="FUMRATELYASE"/>
</dbReference>
<dbReference type="Gene3D" id="1.20.200.10">
    <property type="entry name" value="Fumarase/aspartase (Central domain)"/>
    <property type="match status" value="1"/>
</dbReference>
<dbReference type="Proteomes" id="UP000559182">
    <property type="component" value="Unassembled WGS sequence"/>
</dbReference>
<dbReference type="GO" id="GO:0070626">
    <property type="term" value="F:(S)-2-(5-amino-1-(5-phospho-D-ribosyl)imidazole-4-carboxamido) succinate lyase (fumarate-forming) activity"/>
    <property type="evidence" value="ECO:0007669"/>
    <property type="project" value="TreeGrafter"/>
</dbReference>
<evidence type="ECO:0000256" key="1">
    <source>
        <dbReference type="ARBA" id="ARBA00023239"/>
    </source>
</evidence>
<proteinExistence type="predicted"/>
<dbReference type="Pfam" id="PF10397">
    <property type="entry name" value="ADSL_C"/>
    <property type="match status" value="1"/>
</dbReference>
<dbReference type="PROSITE" id="PS00163">
    <property type="entry name" value="FUMARATE_LYASES"/>
    <property type="match status" value="1"/>
</dbReference>
<keyword evidence="1 3" id="KW-0456">Lyase</keyword>
<dbReference type="GO" id="GO:0044208">
    <property type="term" value="P:'de novo' AMP biosynthetic process"/>
    <property type="evidence" value="ECO:0007669"/>
    <property type="project" value="TreeGrafter"/>
</dbReference>
<evidence type="ECO:0000313" key="4">
    <source>
        <dbReference type="Proteomes" id="UP000559182"/>
    </source>
</evidence>
<evidence type="ECO:0000313" key="3">
    <source>
        <dbReference type="EMBL" id="MBB2891894.1"/>
    </source>
</evidence>
<feature type="domain" description="Adenylosuccinate lyase C-terminal" evidence="2">
    <location>
        <begin position="361"/>
        <end position="440"/>
    </location>
</feature>